<feature type="transmembrane region" description="Helical" evidence="6">
    <location>
        <begin position="228"/>
        <end position="254"/>
    </location>
</feature>
<feature type="transmembrane region" description="Helical" evidence="6">
    <location>
        <begin position="111"/>
        <end position="135"/>
    </location>
</feature>
<organism evidence="8 9">
    <name type="scientific">Actinoplanes sandaracinus</name>
    <dbReference type="NCBI Taxonomy" id="3045177"/>
    <lineage>
        <taxon>Bacteria</taxon>
        <taxon>Bacillati</taxon>
        <taxon>Actinomycetota</taxon>
        <taxon>Actinomycetes</taxon>
        <taxon>Micromonosporales</taxon>
        <taxon>Micromonosporaceae</taxon>
        <taxon>Actinoplanes</taxon>
    </lineage>
</organism>
<keyword evidence="3 6" id="KW-0812">Transmembrane</keyword>
<keyword evidence="2" id="KW-0813">Transport</keyword>
<dbReference type="PANTHER" id="PTHR43385">
    <property type="entry name" value="RIBOFLAVIN TRANSPORTER RIBJ"/>
    <property type="match status" value="1"/>
</dbReference>
<dbReference type="SUPFAM" id="SSF103473">
    <property type="entry name" value="MFS general substrate transporter"/>
    <property type="match status" value="1"/>
</dbReference>
<feature type="transmembrane region" description="Helical" evidence="6">
    <location>
        <begin position="178"/>
        <end position="197"/>
    </location>
</feature>
<dbReference type="InterPro" id="IPR011701">
    <property type="entry name" value="MFS"/>
</dbReference>
<dbReference type="Pfam" id="PF07690">
    <property type="entry name" value="MFS_1"/>
    <property type="match status" value="1"/>
</dbReference>
<feature type="transmembrane region" description="Helical" evidence="6">
    <location>
        <begin position="55"/>
        <end position="75"/>
    </location>
</feature>
<feature type="transmembrane region" description="Helical" evidence="6">
    <location>
        <begin position="260"/>
        <end position="281"/>
    </location>
</feature>
<comment type="subcellular location">
    <subcellularLocation>
        <location evidence="1">Cell membrane</location>
        <topology evidence="1">Multi-pass membrane protein</topology>
    </subcellularLocation>
</comment>
<dbReference type="RefSeq" id="WP_282765528.1">
    <property type="nucleotide sequence ID" value="NZ_JASCTH010000031.1"/>
</dbReference>
<dbReference type="InterPro" id="IPR052983">
    <property type="entry name" value="MFS_Riboflavin_Transporter"/>
</dbReference>
<evidence type="ECO:0000256" key="2">
    <source>
        <dbReference type="ARBA" id="ARBA00022448"/>
    </source>
</evidence>
<dbReference type="Proteomes" id="UP001241758">
    <property type="component" value="Unassembled WGS sequence"/>
</dbReference>
<proteinExistence type="predicted"/>
<dbReference type="PROSITE" id="PS50850">
    <property type="entry name" value="MFS"/>
    <property type="match status" value="1"/>
</dbReference>
<evidence type="ECO:0000256" key="5">
    <source>
        <dbReference type="ARBA" id="ARBA00023136"/>
    </source>
</evidence>
<feature type="domain" description="Major facilitator superfamily (MFS) profile" evidence="7">
    <location>
        <begin position="19"/>
        <end position="407"/>
    </location>
</feature>
<comment type="caution">
    <text evidence="8">The sequence shown here is derived from an EMBL/GenBank/DDBJ whole genome shotgun (WGS) entry which is preliminary data.</text>
</comment>
<evidence type="ECO:0000313" key="8">
    <source>
        <dbReference type="EMBL" id="MDI6104213.1"/>
    </source>
</evidence>
<evidence type="ECO:0000256" key="4">
    <source>
        <dbReference type="ARBA" id="ARBA00022989"/>
    </source>
</evidence>
<dbReference type="EMBL" id="JASCTH010000031">
    <property type="protein sequence ID" value="MDI6104213.1"/>
    <property type="molecule type" value="Genomic_DNA"/>
</dbReference>
<evidence type="ECO:0000313" key="9">
    <source>
        <dbReference type="Proteomes" id="UP001241758"/>
    </source>
</evidence>
<evidence type="ECO:0000256" key="1">
    <source>
        <dbReference type="ARBA" id="ARBA00004651"/>
    </source>
</evidence>
<feature type="transmembrane region" description="Helical" evidence="6">
    <location>
        <begin position="381"/>
        <end position="401"/>
    </location>
</feature>
<dbReference type="InterPro" id="IPR036259">
    <property type="entry name" value="MFS_trans_sf"/>
</dbReference>
<name>A0ABT6WWT6_9ACTN</name>
<gene>
    <name evidence="8" type="ORF">QLQ12_37045</name>
</gene>
<feature type="transmembrane region" description="Helical" evidence="6">
    <location>
        <begin position="87"/>
        <end position="105"/>
    </location>
</feature>
<reference evidence="8 9" key="1">
    <citation type="submission" date="2023-05" db="EMBL/GenBank/DDBJ databases">
        <title>Actinoplanes sp. NEAU-A12 genome sequencing.</title>
        <authorList>
            <person name="Wang Z.-S."/>
        </authorList>
    </citation>
    <scope>NUCLEOTIDE SEQUENCE [LARGE SCALE GENOMIC DNA]</scope>
    <source>
        <strain evidence="8 9">NEAU-A12</strain>
    </source>
</reference>
<sequence length="440" mass="45459">MNTVIPPAAAGRRVFHGWWLVATFAITQTIGYGTLYYTFAVLLHPIAADLNASPAAVTGALTVAILVQAAVSVPVGRRLDRHGGRALMTAGAALGAGMLVAWSQATAVWHLYPVFAGLGVAMAMALYEPATAVLVSWFDAARRPKAILGMIVVAGFASTVFMPLAGLLTDRHGWRTTLLMLAALYGAIAVPLHLLVVRRPPEPAVAARRVTAAHRRDRRRAALRDRRFWWLAAAFVAHSAAMGTMTVHLVGFLTSRGHPATFAATIAGLLGILSVTGRLLLTAAGRRLRLHRIVAAIFALQAAAAFTLPAVASNRLGAILTVTAFGLGFGIASLATPQLLADRYGTTAYAGIAGVLAALVTLAKAAAPLAAAALLTAPGGYRTVLLAIGSASLLAGAGILARADTERPADTESPAHGTAVPVTAAGTAAATDVNDHNRMT</sequence>
<protein>
    <submittedName>
        <fullName evidence="8">MFS transporter</fullName>
    </submittedName>
</protein>
<accession>A0ABT6WWT6</accession>
<keyword evidence="5 6" id="KW-0472">Membrane</keyword>
<feature type="transmembrane region" description="Helical" evidence="6">
    <location>
        <begin position="293"/>
        <end position="312"/>
    </location>
</feature>
<feature type="transmembrane region" description="Helical" evidence="6">
    <location>
        <begin position="18"/>
        <end position="43"/>
    </location>
</feature>
<feature type="transmembrane region" description="Helical" evidence="6">
    <location>
        <begin position="147"/>
        <end position="166"/>
    </location>
</feature>
<keyword evidence="4 6" id="KW-1133">Transmembrane helix</keyword>
<keyword evidence="9" id="KW-1185">Reference proteome</keyword>
<evidence type="ECO:0000256" key="6">
    <source>
        <dbReference type="SAM" id="Phobius"/>
    </source>
</evidence>
<dbReference type="Gene3D" id="1.20.1250.20">
    <property type="entry name" value="MFS general substrate transporter like domains"/>
    <property type="match status" value="1"/>
</dbReference>
<evidence type="ECO:0000256" key="3">
    <source>
        <dbReference type="ARBA" id="ARBA00022692"/>
    </source>
</evidence>
<feature type="transmembrane region" description="Helical" evidence="6">
    <location>
        <begin position="348"/>
        <end position="375"/>
    </location>
</feature>
<feature type="transmembrane region" description="Helical" evidence="6">
    <location>
        <begin position="318"/>
        <end position="336"/>
    </location>
</feature>
<dbReference type="InterPro" id="IPR020846">
    <property type="entry name" value="MFS_dom"/>
</dbReference>
<dbReference type="PANTHER" id="PTHR43385:SF1">
    <property type="entry name" value="RIBOFLAVIN TRANSPORTER RIBJ"/>
    <property type="match status" value="1"/>
</dbReference>
<evidence type="ECO:0000259" key="7">
    <source>
        <dbReference type="PROSITE" id="PS50850"/>
    </source>
</evidence>